<feature type="transmembrane region" description="Helical" evidence="7">
    <location>
        <begin position="74"/>
        <end position="97"/>
    </location>
</feature>
<dbReference type="PROSITE" id="PS50928">
    <property type="entry name" value="ABC_TM1"/>
    <property type="match status" value="1"/>
</dbReference>
<evidence type="ECO:0000256" key="6">
    <source>
        <dbReference type="ARBA" id="ARBA00023136"/>
    </source>
</evidence>
<dbReference type="Pfam" id="PF00528">
    <property type="entry name" value="BPD_transp_1"/>
    <property type="match status" value="1"/>
</dbReference>
<dbReference type="AlphaFoldDB" id="A0A1X7NGV2"/>
<keyword evidence="10" id="KW-1185">Reference proteome</keyword>
<dbReference type="GO" id="GO:0055085">
    <property type="term" value="P:transmembrane transport"/>
    <property type="evidence" value="ECO:0007669"/>
    <property type="project" value="InterPro"/>
</dbReference>
<evidence type="ECO:0000259" key="8">
    <source>
        <dbReference type="PROSITE" id="PS50928"/>
    </source>
</evidence>
<comment type="subcellular location">
    <subcellularLocation>
        <location evidence="1 7">Cell membrane</location>
        <topology evidence="1 7">Multi-pass membrane protein</topology>
    </subcellularLocation>
</comment>
<evidence type="ECO:0000313" key="10">
    <source>
        <dbReference type="Proteomes" id="UP000193083"/>
    </source>
</evidence>
<keyword evidence="2 7" id="KW-0813">Transport</keyword>
<name>A0A1X7NGV2_9HYPH</name>
<dbReference type="GO" id="GO:0005886">
    <property type="term" value="C:plasma membrane"/>
    <property type="evidence" value="ECO:0007669"/>
    <property type="project" value="UniProtKB-SubCell"/>
</dbReference>
<keyword evidence="5 7" id="KW-1133">Transmembrane helix</keyword>
<feature type="transmembrane region" description="Helical" evidence="7">
    <location>
        <begin position="109"/>
        <end position="129"/>
    </location>
</feature>
<evidence type="ECO:0000256" key="5">
    <source>
        <dbReference type="ARBA" id="ARBA00022989"/>
    </source>
</evidence>
<sequence length="282" mass="30309">MIAFALVVLVALAAALAPWIAPQDLRAAGSFDLMNGFTPPFSRNEFSDAFFLLGTDDQGRDMLSAMLFGARTSLVVGIAAVALSAFIGVTLGLIAGYAGGRVDALIMRVADVQLAIPSMLVALLIFGLTRSLLPTGMRDAMAIYVVILAIGLSDWVSYARTVRGAAMVEMRREYIQAATMMGRPSSAILRRHLLPNVARPILVISTINFALAVIAESTLSFLGAGLPPNQPSLGTLIRIGQQFLLSGEWWILAFPSLVLLVLALSINILGDWLRETLDPRRR</sequence>
<feature type="transmembrane region" description="Helical" evidence="7">
    <location>
        <begin position="249"/>
        <end position="273"/>
    </location>
</feature>
<dbReference type="Proteomes" id="UP000193083">
    <property type="component" value="Unassembled WGS sequence"/>
</dbReference>
<dbReference type="CDD" id="cd06261">
    <property type="entry name" value="TM_PBP2"/>
    <property type="match status" value="1"/>
</dbReference>
<keyword evidence="3" id="KW-1003">Cell membrane</keyword>
<feature type="transmembrane region" description="Helical" evidence="7">
    <location>
        <begin position="141"/>
        <end position="162"/>
    </location>
</feature>
<proteinExistence type="inferred from homology"/>
<evidence type="ECO:0000256" key="4">
    <source>
        <dbReference type="ARBA" id="ARBA00022692"/>
    </source>
</evidence>
<evidence type="ECO:0000256" key="2">
    <source>
        <dbReference type="ARBA" id="ARBA00022448"/>
    </source>
</evidence>
<protein>
    <submittedName>
        <fullName evidence="9">Peptide/nickel transport system permease protein</fullName>
    </submittedName>
</protein>
<dbReference type="PANTHER" id="PTHR43386">
    <property type="entry name" value="OLIGOPEPTIDE TRANSPORT SYSTEM PERMEASE PROTEIN APPC"/>
    <property type="match status" value="1"/>
</dbReference>
<feature type="transmembrane region" description="Helical" evidence="7">
    <location>
        <begin position="201"/>
        <end position="226"/>
    </location>
</feature>
<comment type="similarity">
    <text evidence="7">Belongs to the binding-protein-dependent transport system permease family.</text>
</comment>
<dbReference type="EMBL" id="FXBL01000004">
    <property type="protein sequence ID" value="SMH36958.1"/>
    <property type="molecule type" value="Genomic_DNA"/>
</dbReference>
<dbReference type="Gene3D" id="1.10.3720.10">
    <property type="entry name" value="MetI-like"/>
    <property type="match status" value="1"/>
</dbReference>
<dbReference type="SUPFAM" id="SSF161098">
    <property type="entry name" value="MetI-like"/>
    <property type="match status" value="1"/>
</dbReference>
<accession>A0A1X7NGV2</accession>
<dbReference type="InterPro" id="IPR000515">
    <property type="entry name" value="MetI-like"/>
</dbReference>
<evidence type="ECO:0000313" key="9">
    <source>
        <dbReference type="EMBL" id="SMH36958.1"/>
    </source>
</evidence>
<reference evidence="9 10" key="1">
    <citation type="submission" date="2017-04" db="EMBL/GenBank/DDBJ databases">
        <authorList>
            <person name="Afonso C.L."/>
            <person name="Miller P.J."/>
            <person name="Scott M.A."/>
            <person name="Spackman E."/>
            <person name="Goraichik I."/>
            <person name="Dimitrov K.M."/>
            <person name="Suarez D.L."/>
            <person name="Swayne D.E."/>
        </authorList>
    </citation>
    <scope>NUCLEOTIDE SEQUENCE [LARGE SCALE GENOMIC DNA]</scope>
    <source>
        <strain evidence="9 10">B5P</strain>
    </source>
</reference>
<dbReference type="InterPro" id="IPR050366">
    <property type="entry name" value="BP-dependent_transpt_permease"/>
</dbReference>
<dbReference type="PANTHER" id="PTHR43386:SF26">
    <property type="entry name" value="ABC TRANSPORTER PERMEASE PROTEIN"/>
    <property type="match status" value="1"/>
</dbReference>
<gene>
    <name evidence="9" type="ORF">SAMN02982922_1850</name>
</gene>
<evidence type="ECO:0000256" key="7">
    <source>
        <dbReference type="RuleBase" id="RU363032"/>
    </source>
</evidence>
<feature type="domain" description="ABC transmembrane type-1" evidence="8">
    <location>
        <begin position="70"/>
        <end position="270"/>
    </location>
</feature>
<keyword evidence="6 7" id="KW-0472">Membrane</keyword>
<evidence type="ECO:0000256" key="3">
    <source>
        <dbReference type="ARBA" id="ARBA00022475"/>
    </source>
</evidence>
<organism evidence="9 10">
    <name type="scientific">Mesorhizobium australicum</name>
    <dbReference type="NCBI Taxonomy" id="536018"/>
    <lineage>
        <taxon>Bacteria</taxon>
        <taxon>Pseudomonadati</taxon>
        <taxon>Pseudomonadota</taxon>
        <taxon>Alphaproteobacteria</taxon>
        <taxon>Hyphomicrobiales</taxon>
        <taxon>Phyllobacteriaceae</taxon>
        <taxon>Mesorhizobium</taxon>
    </lineage>
</organism>
<dbReference type="InterPro" id="IPR035906">
    <property type="entry name" value="MetI-like_sf"/>
</dbReference>
<keyword evidence="4 7" id="KW-0812">Transmembrane</keyword>
<evidence type="ECO:0000256" key="1">
    <source>
        <dbReference type="ARBA" id="ARBA00004651"/>
    </source>
</evidence>